<dbReference type="EMBL" id="BMGR01000004">
    <property type="protein sequence ID" value="GGF97631.1"/>
    <property type="molecule type" value="Genomic_DNA"/>
</dbReference>
<accession>A0A917CV02</accession>
<evidence type="ECO:0000313" key="1">
    <source>
        <dbReference type="EMBL" id="GGF97631.1"/>
    </source>
</evidence>
<comment type="caution">
    <text evidence="1">The sequence shown here is derived from an EMBL/GenBank/DDBJ whole genome shotgun (WGS) entry which is preliminary data.</text>
</comment>
<name>A0A917CV02_9BACL</name>
<dbReference type="AlphaFoldDB" id="A0A917CV02"/>
<sequence length="74" mass="8336">MEHYRIKSDVGKHVIKGIYHIQNVNGVNGRLKQTQHSGGSEVVCKKSPFSSNILPKGDLLYLYYGFNTNLMHSS</sequence>
<reference evidence="1" key="1">
    <citation type="journal article" date="2014" name="Int. J. Syst. Evol. Microbiol.">
        <title>Complete genome sequence of Corynebacterium casei LMG S-19264T (=DSM 44701T), isolated from a smear-ripened cheese.</title>
        <authorList>
            <consortium name="US DOE Joint Genome Institute (JGI-PGF)"/>
            <person name="Walter F."/>
            <person name="Albersmeier A."/>
            <person name="Kalinowski J."/>
            <person name="Ruckert C."/>
        </authorList>
    </citation>
    <scope>NUCLEOTIDE SEQUENCE</scope>
    <source>
        <strain evidence="1">CGMCC 1.12987</strain>
    </source>
</reference>
<gene>
    <name evidence="1" type="ORF">GCM10010916_13600</name>
</gene>
<dbReference type="Proteomes" id="UP000644756">
    <property type="component" value="Unassembled WGS sequence"/>
</dbReference>
<reference evidence="1" key="2">
    <citation type="submission" date="2020-09" db="EMBL/GenBank/DDBJ databases">
        <authorList>
            <person name="Sun Q."/>
            <person name="Zhou Y."/>
        </authorList>
    </citation>
    <scope>NUCLEOTIDE SEQUENCE</scope>
    <source>
        <strain evidence="1">CGMCC 1.12987</strain>
    </source>
</reference>
<organism evidence="1 2">
    <name type="scientific">Paenibacillus abyssi</name>
    <dbReference type="NCBI Taxonomy" id="1340531"/>
    <lineage>
        <taxon>Bacteria</taxon>
        <taxon>Bacillati</taxon>
        <taxon>Bacillota</taxon>
        <taxon>Bacilli</taxon>
        <taxon>Bacillales</taxon>
        <taxon>Paenibacillaceae</taxon>
        <taxon>Paenibacillus</taxon>
    </lineage>
</organism>
<keyword evidence="2" id="KW-1185">Reference proteome</keyword>
<protein>
    <submittedName>
        <fullName evidence="1">Uncharacterized protein</fullName>
    </submittedName>
</protein>
<proteinExistence type="predicted"/>
<evidence type="ECO:0000313" key="2">
    <source>
        <dbReference type="Proteomes" id="UP000644756"/>
    </source>
</evidence>